<proteinExistence type="predicted"/>
<gene>
    <name evidence="1" type="ORF">CHS0354_002780</name>
</gene>
<accession>A0AAE0SNI2</accession>
<protein>
    <submittedName>
        <fullName evidence="1">Uncharacterized protein</fullName>
    </submittedName>
</protein>
<dbReference type="EMBL" id="JAEAOA010000222">
    <property type="protein sequence ID" value="KAK3595179.1"/>
    <property type="molecule type" value="Genomic_DNA"/>
</dbReference>
<reference evidence="1" key="3">
    <citation type="submission" date="2023-05" db="EMBL/GenBank/DDBJ databases">
        <authorList>
            <person name="Smith C.H."/>
        </authorList>
    </citation>
    <scope>NUCLEOTIDE SEQUENCE</scope>
    <source>
        <strain evidence="1">CHS0354</strain>
        <tissue evidence="1">Mantle</tissue>
    </source>
</reference>
<reference evidence="1" key="2">
    <citation type="journal article" date="2021" name="Genome Biol. Evol.">
        <title>Developing a high-quality reference genome for a parasitic bivalve with doubly uniparental inheritance (Bivalvia: Unionida).</title>
        <authorList>
            <person name="Smith C.H."/>
        </authorList>
    </citation>
    <scope>NUCLEOTIDE SEQUENCE</scope>
    <source>
        <strain evidence="1">CHS0354</strain>
        <tissue evidence="1">Mantle</tissue>
    </source>
</reference>
<evidence type="ECO:0000313" key="2">
    <source>
        <dbReference type="Proteomes" id="UP001195483"/>
    </source>
</evidence>
<reference evidence="1" key="1">
    <citation type="journal article" date="2021" name="Genome Biol. Evol.">
        <title>A High-Quality Reference Genome for a Parasitic Bivalve with Doubly Uniparental Inheritance (Bivalvia: Unionida).</title>
        <authorList>
            <person name="Smith C.H."/>
        </authorList>
    </citation>
    <scope>NUCLEOTIDE SEQUENCE</scope>
    <source>
        <strain evidence="1">CHS0354</strain>
    </source>
</reference>
<evidence type="ECO:0000313" key="1">
    <source>
        <dbReference type="EMBL" id="KAK3595179.1"/>
    </source>
</evidence>
<organism evidence="1 2">
    <name type="scientific">Potamilus streckersoni</name>
    <dbReference type="NCBI Taxonomy" id="2493646"/>
    <lineage>
        <taxon>Eukaryota</taxon>
        <taxon>Metazoa</taxon>
        <taxon>Spiralia</taxon>
        <taxon>Lophotrochozoa</taxon>
        <taxon>Mollusca</taxon>
        <taxon>Bivalvia</taxon>
        <taxon>Autobranchia</taxon>
        <taxon>Heteroconchia</taxon>
        <taxon>Palaeoheterodonta</taxon>
        <taxon>Unionida</taxon>
        <taxon>Unionoidea</taxon>
        <taxon>Unionidae</taxon>
        <taxon>Ambleminae</taxon>
        <taxon>Lampsilini</taxon>
        <taxon>Potamilus</taxon>
    </lineage>
</organism>
<sequence>MSVLNFTKRPKIFRLLVLAVVTNDNSLLNTIASGVSDLSSIALSAIVDSQAEKMTKNALQKLHLHSKGV</sequence>
<dbReference type="AlphaFoldDB" id="A0AAE0SNI2"/>
<comment type="caution">
    <text evidence="1">The sequence shown here is derived from an EMBL/GenBank/DDBJ whole genome shotgun (WGS) entry which is preliminary data.</text>
</comment>
<dbReference type="Proteomes" id="UP001195483">
    <property type="component" value="Unassembled WGS sequence"/>
</dbReference>
<keyword evidence="2" id="KW-1185">Reference proteome</keyword>
<name>A0AAE0SNI2_9BIVA</name>